<evidence type="ECO:0000313" key="3">
    <source>
        <dbReference type="Proteomes" id="UP001243009"/>
    </source>
</evidence>
<reference evidence="2 3" key="1">
    <citation type="submission" date="2023-08" db="EMBL/GenBank/DDBJ databases">
        <title>The draft genome sequence of Paracraurococcus sp. LOR1-02.</title>
        <authorList>
            <person name="Kingkaew E."/>
            <person name="Tanasupawat S."/>
        </authorList>
    </citation>
    <scope>NUCLEOTIDE SEQUENCE [LARGE SCALE GENOMIC DNA]</scope>
    <source>
        <strain evidence="2 3">LOR1-02</strain>
    </source>
</reference>
<proteinExistence type="predicted"/>
<dbReference type="RefSeq" id="WP_305108283.1">
    <property type="nucleotide sequence ID" value="NZ_JAUTWS010000088.1"/>
</dbReference>
<dbReference type="Proteomes" id="UP001243009">
    <property type="component" value="Unassembled WGS sequence"/>
</dbReference>
<evidence type="ECO:0000313" key="2">
    <source>
        <dbReference type="EMBL" id="MDO9713426.1"/>
    </source>
</evidence>
<accession>A0ABT9EB43</accession>
<dbReference type="EMBL" id="JAUTWS010000088">
    <property type="protein sequence ID" value="MDO9713426.1"/>
    <property type="molecule type" value="Genomic_DNA"/>
</dbReference>
<gene>
    <name evidence="2" type="ORF">Q7A36_34180</name>
</gene>
<sequence length="107" mass="11434">MATRLTRVRPPGAAALAWQCRDVGDTALPDDPDRGEVPDDAAPASDEHAVLDEGGFGLVLRRSWVPGYEAEAEIREVTFPDGTRQFRPAAGAVRRRPGSALARPGCP</sequence>
<evidence type="ECO:0000256" key="1">
    <source>
        <dbReference type="SAM" id="MobiDB-lite"/>
    </source>
</evidence>
<name>A0ABT9EB43_9PROT</name>
<feature type="region of interest" description="Disordered" evidence="1">
    <location>
        <begin position="24"/>
        <end position="45"/>
    </location>
</feature>
<keyword evidence="3" id="KW-1185">Reference proteome</keyword>
<protein>
    <submittedName>
        <fullName evidence="2">Uncharacterized protein</fullName>
    </submittedName>
</protein>
<organism evidence="2 3">
    <name type="scientific">Paracraurococcus lichenis</name>
    <dbReference type="NCBI Taxonomy" id="3064888"/>
    <lineage>
        <taxon>Bacteria</taxon>
        <taxon>Pseudomonadati</taxon>
        <taxon>Pseudomonadota</taxon>
        <taxon>Alphaproteobacteria</taxon>
        <taxon>Acetobacterales</taxon>
        <taxon>Roseomonadaceae</taxon>
        <taxon>Paracraurococcus</taxon>
    </lineage>
</organism>
<comment type="caution">
    <text evidence="2">The sequence shown here is derived from an EMBL/GenBank/DDBJ whole genome shotgun (WGS) entry which is preliminary data.</text>
</comment>